<feature type="signal peptide" evidence="1">
    <location>
        <begin position="1"/>
        <end position="27"/>
    </location>
</feature>
<proteinExistence type="predicted"/>
<dbReference type="Gene3D" id="1.10.101.10">
    <property type="entry name" value="PGBD-like superfamily/PGBD"/>
    <property type="match status" value="1"/>
</dbReference>
<gene>
    <name evidence="3" type="ORF">WDV06_15310</name>
</gene>
<dbReference type="InterPro" id="IPR002477">
    <property type="entry name" value="Peptidoglycan-bd-like"/>
</dbReference>
<dbReference type="RefSeq" id="WP_395510287.1">
    <property type="nucleotide sequence ID" value="NZ_JBBDHD010000032.1"/>
</dbReference>
<dbReference type="Proteomes" id="UP001610631">
    <property type="component" value="Unassembled WGS sequence"/>
</dbReference>
<accession>A0ABW7PDL8</accession>
<sequence>MKRRVTALGTTVLSLAALLGFAPTASASVPTCTTGQQVSVGGYGTWVPVSSTGSVDCVMGQQSGFNTGTYDLQVSLRRCNGANGLAEDGYYGPATAQAVRDFQARMGISVDGVYGPQTRRAMYWNANTYPQTICNKF</sequence>
<dbReference type="InterPro" id="IPR036366">
    <property type="entry name" value="PGBDSf"/>
</dbReference>
<dbReference type="SUPFAM" id="SSF47090">
    <property type="entry name" value="PGBD-like"/>
    <property type="match status" value="1"/>
</dbReference>
<comment type="caution">
    <text evidence="3">The sequence shown here is derived from an EMBL/GenBank/DDBJ whole genome shotgun (WGS) entry which is preliminary data.</text>
</comment>
<keyword evidence="4" id="KW-1185">Reference proteome</keyword>
<name>A0ABW7PDL8_9ACTN</name>
<organism evidence="3 4">
    <name type="scientific">Streptomyces racemochromogenes</name>
    <dbReference type="NCBI Taxonomy" id="67353"/>
    <lineage>
        <taxon>Bacteria</taxon>
        <taxon>Bacillati</taxon>
        <taxon>Actinomycetota</taxon>
        <taxon>Actinomycetes</taxon>
        <taxon>Kitasatosporales</taxon>
        <taxon>Streptomycetaceae</taxon>
        <taxon>Streptomyces</taxon>
    </lineage>
</organism>
<evidence type="ECO:0000259" key="2">
    <source>
        <dbReference type="Pfam" id="PF01471"/>
    </source>
</evidence>
<dbReference type="Pfam" id="PF01471">
    <property type="entry name" value="PG_binding_1"/>
    <property type="match status" value="1"/>
</dbReference>
<dbReference type="InterPro" id="IPR036365">
    <property type="entry name" value="PGBD-like_sf"/>
</dbReference>
<evidence type="ECO:0000313" key="4">
    <source>
        <dbReference type="Proteomes" id="UP001610631"/>
    </source>
</evidence>
<feature type="domain" description="Peptidoglycan binding-like" evidence="2">
    <location>
        <begin position="71"/>
        <end position="122"/>
    </location>
</feature>
<keyword evidence="1" id="KW-0732">Signal</keyword>
<evidence type="ECO:0000313" key="3">
    <source>
        <dbReference type="EMBL" id="MFH7596451.1"/>
    </source>
</evidence>
<protein>
    <submittedName>
        <fullName evidence="3">Peptidoglycan-binding domain-containing protein</fullName>
    </submittedName>
</protein>
<evidence type="ECO:0000256" key="1">
    <source>
        <dbReference type="SAM" id="SignalP"/>
    </source>
</evidence>
<dbReference type="EMBL" id="JBBDHD010000032">
    <property type="protein sequence ID" value="MFH7596451.1"/>
    <property type="molecule type" value="Genomic_DNA"/>
</dbReference>
<reference evidence="3 4" key="1">
    <citation type="submission" date="2024-03" db="EMBL/GenBank/DDBJ databases">
        <title>Whole genome sequencing of Streptomyces racemochromogenes, to identify antimicrobial biosynthetic gene clusters.</title>
        <authorList>
            <person name="Suryawanshi P."/>
            <person name="Krishnaraj P.U."/>
            <person name="Arun Y.P."/>
            <person name="Suryawanshi M.P."/>
            <person name="Rakshit O."/>
        </authorList>
    </citation>
    <scope>NUCLEOTIDE SEQUENCE [LARGE SCALE GENOMIC DNA]</scope>
    <source>
        <strain evidence="3 4">AUDT626</strain>
    </source>
</reference>
<feature type="chain" id="PRO_5046088342" evidence="1">
    <location>
        <begin position="28"/>
        <end position="137"/>
    </location>
</feature>